<protein>
    <submittedName>
        <fullName evidence="1">Uncharacterized protein</fullName>
    </submittedName>
</protein>
<dbReference type="Proteomes" id="UP001440612">
    <property type="component" value="Chromosome"/>
</dbReference>
<accession>A0ABZ2V1C2</accession>
<name>A0ABZ2V1C2_9RHOB</name>
<dbReference type="RefSeq" id="WP_341366321.1">
    <property type="nucleotide sequence ID" value="NZ_CP150951.2"/>
</dbReference>
<organism evidence="1 2">
    <name type="scientific">Yoonia phaeophyticola</name>
    <dbReference type="NCBI Taxonomy" id="3137369"/>
    <lineage>
        <taxon>Bacteria</taxon>
        <taxon>Pseudomonadati</taxon>
        <taxon>Pseudomonadota</taxon>
        <taxon>Alphaproteobacteria</taxon>
        <taxon>Rhodobacterales</taxon>
        <taxon>Paracoccaceae</taxon>
        <taxon>Yoonia</taxon>
    </lineage>
</organism>
<sequence length="75" mass="8116">MAVLRFGLANWMPVACRLKLREFAAMRHKLVITPDTGSHVAMHRSLNQCSGSIGDVMMLGGCHDSVCGSAMPMIV</sequence>
<proteinExistence type="predicted"/>
<evidence type="ECO:0000313" key="2">
    <source>
        <dbReference type="Proteomes" id="UP001440612"/>
    </source>
</evidence>
<reference evidence="2" key="1">
    <citation type="submission" date="2024-04" db="EMBL/GenBank/DDBJ databases">
        <title>Phylogenomic analyses of a clade within the roseobacter group suggest taxonomic reassignments of species of the genera Aestuariivita, Citreicella, Loktanella, Nautella, Pelagibaca, Ruegeria, Thalassobius, Thiobacimonas and Tropicibacter, and the proposal o.</title>
        <authorList>
            <person name="Jeon C.O."/>
        </authorList>
    </citation>
    <scope>NUCLEOTIDE SEQUENCE [LARGE SCALE GENOMIC DNA]</scope>
    <source>
        <strain evidence="2">BS5-3</strain>
    </source>
</reference>
<dbReference type="EMBL" id="CP150951">
    <property type="protein sequence ID" value="WZC48202.1"/>
    <property type="molecule type" value="Genomic_DNA"/>
</dbReference>
<keyword evidence="2" id="KW-1185">Reference proteome</keyword>
<evidence type="ECO:0000313" key="1">
    <source>
        <dbReference type="EMBL" id="WZC48202.1"/>
    </source>
</evidence>
<gene>
    <name evidence="1" type="ORF">AABB29_15200</name>
</gene>